<protein>
    <recommendedName>
        <fullName evidence="7">TctD transcriptional regulator</fullName>
    </recommendedName>
</protein>
<dbReference type="GO" id="GO:0000155">
    <property type="term" value="F:phosphorelay sensor kinase activity"/>
    <property type="evidence" value="ECO:0007669"/>
    <property type="project" value="TreeGrafter"/>
</dbReference>
<name>A0A4D6WQV0_9FLOR</name>
<dbReference type="Gene3D" id="3.40.50.2300">
    <property type="match status" value="1"/>
</dbReference>
<gene>
    <name evidence="6" type="primary">ycf29</name>
</gene>
<dbReference type="EMBL" id="MK814617">
    <property type="protein sequence ID" value="QCI05111.1"/>
    <property type="molecule type" value="Genomic_DNA"/>
</dbReference>
<keyword evidence="6" id="KW-0934">Plastid</keyword>
<sequence length="210" mass="24458">MNKILIVDDDSSLSNSISIFFRNKNFIVINFQNVYSVLVFLKNNYVDLIIADILMPELDGYDLINILKSYKFYSSIPFIFLTAKGITSDKIKGYNLGCNSYITKPFDPNELLSIVNNLLNSYLFNNLKNNQNLSIDQKSTLYLNPLFKELTYREKSILKLVLKGYTNKEIANILQLSVRNVEKYVSRLLNKTNTRNRTELVNYIFRKTFL</sequence>
<dbReference type="Pfam" id="PF00072">
    <property type="entry name" value="Response_reg"/>
    <property type="match status" value="1"/>
</dbReference>
<geneLocation type="plastid" evidence="6"/>
<organism evidence="6">
    <name type="scientific">Centroceras clavulatum</name>
    <dbReference type="NCBI Taxonomy" id="159503"/>
    <lineage>
        <taxon>Eukaryota</taxon>
        <taxon>Rhodophyta</taxon>
        <taxon>Florideophyceae</taxon>
        <taxon>Rhodymeniophycidae</taxon>
        <taxon>Ceramiales</taxon>
        <taxon>Ceramiaceae</taxon>
        <taxon>Centroceras</taxon>
    </lineage>
</organism>
<dbReference type="InterPro" id="IPR001789">
    <property type="entry name" value="Sig_transdc_resp-reg_receiver"/>
</dbReference>
<feature type="domain" description="Response regulatory" evidence="5">
    <location>
        <begin position="3"/>
        <end position="119"/>
    </location>
</feature>
<dbReference type="AlphaFoldDB" id="A0A4D6WQV0"/>
<accession>A0A4D6WQV0</accession>
<dbReference type="InterPro" id="IPR000792">
    <property type="entry name" value="Tscrpt_reg_LuxR_C"/>
</dbReference>
<dbReference type="SMART" id="SM00421">
    <property type="entry name" value="HTH_LUXR"/>
    <property type="match status" value="1"/>
</dbReference>
<evidence type="ECO:0000313" key="6">
    <source>
        <dbReference type="EMBL" id="QCI05111.1"/>
    </source>
</evidence>
<dbReference type="Pfam" id="PF00196">
    <property type="entry name" value="GerE"/>
    <property type="match status" value="1"/>
</dbReference>
<dbReference type="PROSITE" id="PS50110">
    <property type="entry name" value="RESPONSE_REGULATORY"/>
    <property type="match status" value="1"/>
</dbReference>
<feature type="modified residue" description="4-aspartylphosphate" evidence="3">
    <location>
        <position position="52"/>
    </location>
</feature>
<keyword evidence="2" id="KW-0238">DNA-binding</keyword>
<proteinExistence type="predicted"/>
<dbReference type="SUPFAM" id="SSF52172">
    <property type="entry name" value="CheY-like"/>
    <property type="match status" value="1"/>
</dbReference>
<evidence type="ECO:0008006" key="7">
    <source>
        <dbReference type="Google" id="ProtNLM"/>
    </source>
</evidence>
<evidence type="ECO:0000256" key="2">
    <source>
        <dbReference type="ARBA" id="ARBA00023125"/>
    </source>
</evidence>
<dbReference type="PRINTS" id="PR00038">
    <property type="entry name" value="HTHLUXR"/>
</dbReference>
<dbReference type="PROSITE" id="PS50043">
    <property type="entry name" value="HTH_LUXR_2"/>
    <property type="match status" value="1"/>
</dbReference>
<evidence type="ECO:0000256" key="1">
    <source>
        <dbReference type="ARBA" id="ARBA00022553"/>
    </source>
</evidence>
<dbReference type="SMART" id="SM00448">
    <property type="entry name" value="REC"/>
    <property type="match status" value="1"/>
</dbReference>
<dbReference type="SUPFAM" id="SSF46894">
    <property type="entry name" value="C-terminal effector domain of the bipartite response regulators"/>
    <property type="match status" value="1"/>
</dbReference>
<dbReference type="PROSITE" id="PS00622">
    <property type="entry name" value="HTH_LUXR_1"/>
    <property type="match status" value="1"/>
</dbReference>
<feature type="domain" description="HTH luxR-type" evidence="4">
    <location>
        <begin position="143"/>
        <end position="208"/>
    </location>
</feature>
<dbReference type="PANTHER" id="PTHR43547:SF2">
    <property type="entry name" value="HYBRID SIGNAL TRANSDUCTION HISTIDINE KINASE C"/>
    <property type="match status" value="1"/>
</dbReference>
<dbReference type="GO" id="GO:0003677">
    <property type="term" value="F:DNA binding"/>
    <property type="evidence" value="ECO:0007669"/>
    <property type="project" value="UniProtKB-KW"/>
</dbReference>
<dbReference type="GO" id="GO:0006355">
    <property type="term" value="P:regulation of DNA-templated transcription"/>
    <property type="evidence" value="ECO:0007669"/>
    <property type="project" value="InterPro"/>
</dbReference>
<evidence type="ECO:0000259" key="5">
    <source>
        <dbReference type="PROSITE" id="PS50110"/>
    </source>
</evidence>
<keyword evidence="1 3" id="KW-0597">Phosphoprotein</keyword>
<dbReference type="InterPro" id="IPR011006">
    <property type="entry name" value="CheY-like_superfamily"/>
</dbReference>
<dbReference type="PANTHER" id="PTHR43547">
    <property type="entry name" value="TWO-COMPONENT HISTIDINE KINASE"/>
    <property type="match status" value="1"/>
</dbReference>
<dbReference type="InterPro" id="IPR016032">
    <property type="entry name" value="Sig_transdc_resp-reg_C-effctor"/>
</dbReference>
<dbReference type="Gene3D" id="1.10.10.10">
    <property type="entry name" value="Winged helix-like DNA-binding domain superfamily/Winged helix DNA-binding domain"/>
    <property type="match status" value="1"/>
</dbReference>
<dbReference type="CDD" id="cd06170">
    <property type="entry name" value="LuxR_C_like"/>
    <property type="match status" value="1"/>
</dbReference>
<dbReference type="InterPro" id="IPR036388">
    <property type="entry name" value="WH-like_DNA-bd_sf"/>
</dbReference>
<evidence type="ECO:0000256" key="3">
    <source>
        <dbReference type="PROSITE-ProRule" id="PRU00169"/>
    </source>
</evidence>
<reference evidence="6" key="2">
    <citation type="submission" date="2019-04" db="EMBL/GenBank/DDBJ databases">
        <authorList>
            <person name="Pasella M."/>
        </authorList>
    </citation>
    <scope>NUCLEOTIDE SEQUENCE</scope>
    <source>
        <strain evidence="6">HV6547_1</strain>
    </source>
</reference>
<evidence type="ECO:0000259" key="4">
    <source>
        <dbReference type="PROSITE" id="PS50043"/>
    </source>
</evidence>
<reference evidence="6" key="1">
    <citation type="journal article" date="2019" name="Mol. Phylogenet. Evol.">
        <title>Morphological evolution and classification of the red algal order Ceramiales inferred using plastid phylogenomics.</title>
        <authorList>
            <person name="Diaz-Tapia P."/>
            <person name="Pasella M.M."/>
            <person name="Verbruggen H."/>
            <person name="Maggs C.A."/>
        </authorList>
    </citation>
    <scope>NUCLEOTIDE SEQUENCE</scope>
    <source>
        <strain evidence="6">HV6547_1</strain>
    </source>
</reference>